<evidence type="ECO:0000256" key="4">
    <source>
        <dbReference type="ARBA" id="ARBA00022989"/>
    </source>
</evidence>
<keyword evidence="5 7" id="KW-0472">Membrane</keyword>
<feature type="transmembrane region" description="Helical" evidence="7">
    <location>
        <begin position="384"/>
        <end position="401"/>
    </location>
</feature>
<evidence type="ECO:0000313" key="9">
    <source>
        <dbReference type="Proteomes" id="UP000614741"/>
    </source>
</evidence>
<dbReference type="RefSeq" id="WP_203671770.1">
    <property type="nucleotide sequence ID" value="NZ_BONP01000004.1"/>
</dbReference>
<evidence type="ECO:0000256" key="1">
    <source>
        <dbReference type="ARBA" id="ARBA00004651"/>
    </source>
</evidence>
<dbReference type="PANTHER" id="PTHR23513">
    <property type="entry name" value="INTEGRAL MEMBRANE EFFLUX PROTEIN-RELATED"/>
    <property type="match status" value="1"/>
</dbReference>
<evidence type="ECO:0000256" key="3">
    <source>
        <dbReference type="ARBA" id="ARBA00022692"/>
    </source>
</evidence>
<keyword evidence="4 7" id="KW-1133">Transmembrane helix</keyword>
<feature type="transmembrane region" description="Helical" evidence="7">
    <location>
        <begin position="268"/>
        <end position="291"/>
    </location>
</feature>
<feature type="transmembrane region" description="Helical" evidence="7">
    <location>
        <begin position="29"/>
        <end position="52"/>
    </location>
</feature>
<evidence type="ECO:0000256" key="5">
    <source>
        <dbReference type="ARBA" id="ARBA00023136"/>
    </source>
</evidence>
<feature type="transmembrane region" description="Helical" evidence="7">
    <location>
        <begin position="232"/>
        <end position="256"/>
    </location>
</feature>
<feature type="transmembrane region" description="Helical" evidence="7">
    <location>
        <begin position="321"/>
        <end position="340"/>
    </location>
</feature>
<evidence type="ECO:0000256" key="6">
    <source>
        <dbReference type="SAM" id="MobiDB-lite"/>
    </source>
</evidence>
<reference evidence="8 9" key="1">
    <citation type="submission" date="2021-01" db="EMBL/GenBank/DDBJ databases">
        <title>Whole genome shotgun sequence of Cellulomonas phragmiteti NBRC 110785.</title>
        <authorList>
            <person name="Komaki H."/>
            <person name="Tamura T."/>
        </authorList>
    </citation>
    <scope>NUCLEOTIDE SEQUENCE [LARGE SCALE GENOMIC DNA]</scope>
    <source>
        <strain evidence="8 9">NBRC 110785</strain>
    </source>
</reference>
<feature type="transmembrane region" description="Helical" evidence="7">
    <location>
        <begin position="174"/>
        <end position="199"/>
    </location>
</feature>
<dbReference type="Proteomes" id="UP000614741">
    <property type="component" value="Unassembled WGS sequence"/>
</dbReference>
<dbReference type="Pfam" id="PF07690">
    <property type="entry name" value="MFS_1"/>
    <property type="match status" value="1"/>
</dbReference>
<evidence type="ECO:0000256" key="2">
    <source>
        <dbReference type="ARBA" id="ARBA00022475"/>
    </source>
</evidence>
<keyword evidence="9" id="KW-1185">Reference proteome</keyword>
<dbReference type="InterPro" id="IPR011701">
    <property type="entry name" value="MFS"/>
</dbReference>
<protein>
    <submittedName>
        <fullName evidence="8">MFS transporter</fullName>
    </submittedName>
</protein>
<feature type="transmembrane region" description="Helical" evidence="7">
    <location>
        <begin position="58"/>
        <end position="79"/>
    </location>
</feature>
<name>A0ABQ4DIU7_9CELL</name>
<dbReference type="PANTHER" id="PTHR23513:SF6">
    <property type="entry name" value="MAJOR FACILITATOR SUPERFAMILY ASSOCIATED DOMAIN-CONTAINING PROTEIN"/>
    <property type="match status" value="1"/>
</dbReference>
<accession>A0ABQ4DIU7</accession>
<keyword evidence="2" id="KW-1003">Cell membrane</keyword>
<feature type="transmembrane region" description="Helical" evidence="7">
    <location>
        <begin position="361"/>
        <end position="378"/>
    </location>
</feature>
<evidence type="ECO:0000256" key="7">
    <source>
        <dbReference type="SAM" id="Phobius"/>
    </source>
</evidence>
<gene>
    <name evidence="8" type="ORF">Cph01nite_10220</name>
</gene>
<dbReference type="CDD" id="cd06173">
    <property type="entry name" value="MFS_MefA_like"/>
    <property type="match status" value="1"/>
</dbReference>
<keyword evidence="3 7" id="KW-0812">Transmembrane</keyword>
<dbReference type="Gene3D" id="1.20.1250.20">
    <property type="entry name" value="MFS general substrate transporter like domains"/>
    <property type="match status" value="1"/>
</dbReference>
<dbReference type="SUPFAM" id="SSF103473">
    <property type="entry name" value="MFS general substrate transporter"/>
    <property type="match status" value="1"/>
</dbReference>
<comment type="subcellular location">
    <subcellularLocation>
        <location evidence="1">Cell membrane</location>
        <topology evidence="1">Multi-pass membrane protein</topology>
    </subcellularLocation>
</comment>
<evidence type="ECO:0000313" key="8">
    <source>
        <dbReference type="EMBL" id="GIG39260.1"/>
    </source>
</evidence>
<sequence length="426" mass="43001">MTADPEPSTAPDPGPAPARAALRSRDMRLLTGVWTAANLADSLLTLILAVWVKDLTGSDALAGLTLASLGVPALFTPVIGHVVDRTSRRRLLAGAYAVGGLTLLPLLAVRGPAGAWLVLAVTVVYATVGYTTAAAQSGLLRDLLPDAALGAANGRLTTIDQSFRLTMPVLGAGVYALAGPLPLVVAAVVAFAVAALLALRLRVRETPPEPHGEPFRRAVTAGFRHLRRTPPLGTLTLALGLGFGVTGMINGVAFAVLDRSLGLPPEMLGPLTSAQAATAVVAGLTAARLLARWGAPRLVAGALLLAAAGVVPLLGTSVVGVVVGMGAIGAGVTWAVVGFVTERQVRTPPTLQGRVQAAGALVLHVPQLALALTAASLVDVVDHRVLVAVCAAGLAASAVLASRAGRGQPRGPGPRDVAADESRATG</sequence>
<organism evidence="8 9">
    <name type="scientific">Cellulomonas phragmiteti</name>
    <dbReference type="NCBI Taxonomy" id="478780"/>
    <lineage>
        <taxon>Bacteria</taxon>
        <taxon>Bacillati</taxon>
        <taxon>Actinomycetota</taxon>
        <taxon>Actinomycetes</taxon>
        <taxon>Micrococcales</taxon>
        <taxon>Cellulomonadaceae</taxon>
        <taxon>Cellulomonas</taxon>
    </lineage>
</organism>
<proteinExistence type="predicted"/>
<comment type="caution">
    <text evidence="8">The sequence shown here is derived from an EMBL/GenBank/DDBJ whole genome shotgun (WGS) entry which is preliminary data.</text>
</comment>
<feature type="region of interest" description="Disordered" evidence="6">
    <location>
        <begin position="404"/>
        <end position="426"/>
    </location>
</feature>
<feature type="transmembrane region" description="Helical" evidence="7">
    <location>
        <begin position="298"/>
        <end position="315"/>
    </location>
</feature>
<feature type="compositionally biased region" description="Basic and acidic residues" evidence="6">
    <location>
        <begin position="417"/>
        <end position="426"/>
    </location>
</feature>
<dbReference type="EMBL" id="BONP01000004">
    <property type="protein sequence ID" value="GIG39260.1"/>
    <property type="molecule type" value="Genomic_DNA"/>
</dbReference>
<dbReference type="InterPro" id="IPR036259">
    <property type="entry name" value="MFS_trans_sf"/>
</dbReference>